<evidence type="ECO:0000256" key="6">
    <source>
        <dbReference type="ARBA" id="ARBA00023002"/>
    </source>
</evidence>
<comment type="cofactor">
    <cofactor evidence="1 9">
        <name>FAD</name>
        <dbReference type="ChEBI" id="CHEBI:57692"/>
    </cofactor>
</comment>
<proteinExistence type="inferred from homology"/>
<evidence type="ECO:0000256" key="7">
    <source>
        <dbReference type="ARBA" id="ARBA00023033"/>
    </source>
</evidence>
<dbReference type="PRINTS" id="PR00420">
    <property type="entry name" value="RNGMNOXGNASE"/>
</dbReference>
<keyword evidence="3 9" id="KW-0662">Pyridine nucleotide biosynthesis</keyword>
<keyword evidence="12" id="KW-1185">Reference proteome</keyword>
<evidence type="ECO:0000259" key="10">
    <source>
        <dbReference type="Pfam" id="PF01494"/>
    </source>
</evidence>
<evidence type="ECO:0000313" key="12">
    <source>
        <dbReference type="Proteomes" id="UP001172082"/>
    </source>
</evidence>
<dbReference type="EC" id="1.14.13.9" evidence="9"/>
<sequence length="448" mass="51105">MKKNIEHISMLGAGLVGSLLSIYLAKRGYHVKIYEKRPDMRKTGAAQGRSINLALSDRGWKAIKEVGAYNDIANISIPMKGRLMHDEDGKLTFQSYGKEDQAIYSVSRGRLNEVLIDIAEKEGVEIIFNANCTDINLKTAEFSAGIGNDSNEEIIRSDFLIGADGAFSAIRDAMQRSDRFNYQQFYLEHGYKELTIPPTKNGDFAMEPNALHIWPRGQFMLIALPNMDKSFTCTLFFPFEGEHSFSSLNNESKLLDFFNATFKDAVPLMPNLVEDYFENPTSSLVTVRCYPWVKEKALIIGDAAHAIVPFYGQGMNCGFEDCQIFNKMMSEYGDNWTEFLPAFQQSRKPDADAISELALKNFIEMRDKVADTNFLLRKEIESRLHEAFPDRWVPLYSMVTFTDAPYAKALEMGIRQQSIMDEIMKDPEISEKWQYLNFEEIVNKLDKN</sequence>
<dbReference type="SUPFAM" id="SSF51905">
    <property type="entry name" value="FAD/NAD(P)-binding domain"/>
    <property type="match status" value="1"/>
</dbReference>
<dbReference type="InterPro" id="IPR002938">
    <property type="entry name" value="FAD-bd"/>
</dbReference>
<dbReference type="EMBL" id="JAUJEA010000003">
    <property type="protein sequence ID" value="MDN5201522.1"/>
    <property type="molecule type" value="Genomic_DNA"/>
</dbReference>
<evidence type="ECO:0000256" key="1">
    <source>
        <dbReference type="ARBA" id="ARBA00001974"/>
    </source>
</evidence>
<dbReference type="InterPro" id="IPR027545">
    <property type="entry name" value="Kynurenine_monooxygenase"/>
</dbReference>
<evidence type="ECO:0000313" key="11">
    <source>
        <dbReference type="EMBL" id="MDN5201522.1"/>
    </source>
</evidence>
<evidence type="ECO:0000256" key="2">
    <source>
        <dbReference type="ARBA" id="ARBA00022630"/>
    </source>
</evidence>
<comment type="similarity">
    <text evidence="9">Belongs to the aromatic-ring hydroxylase family. KMO subfamily.</text>
</comment>
<organism evidence="11 12">
    <name type="scientific">Splendidivirga corallicola</name>
    <dbReference type="NCBI Taxonomy" id="3051826"/>
    <lineage>
        <taxon>Bacteria</taxon>
        <taxon>Pseudomonadati</taxon>
        <taxon>Bacteroidota</taxon>
        <taxon>Cytophagia</taxon>
        <taxon>Cytophagales</taxon>
        <taxon>Splendidivirgaceae</taxon>
        <taxon>Splendidivirga</taxon>
    </lineage>
</organism>
<protein>
    <recommendedName>
        <fullName evidence="9">Kynurenine 3-monooxygenase</fullName>
        <ecNumber evidence="9">1.14.13.9</ecNumber>
    </recommendedName>
    <alternativeName>
        <fullName evidence="9">Kynurenine 3-hydroxylase</fullName>
    </alternativeName>
</protein>
<evidence type="ECO:0000256" key="9">
    <source>
        <dbReference type="HAMAP-Rule" id="MF_01971"/>
    </source>
</evidence>
<dbReference type="PANTHER" id="PTHR46028">
    <property type="entry name" value="KYNURENINE 3-MONOOXYGENASE"/>
    <property type="match status" value="1"/>
</dbReference>
<name>A0ABT8KLD5_9BACT</name>
<dbReference type="RefSeq" id="WP_346751550.1">
    <property type="nucleotide sequence ID" value="NZ_JAUJEA010000003.1"/>
</dbReference>
<comment type="caution">
    <text evidence="11">The sequence shown here is derived from an EMBL/GenBank/DDBJ whole genome shotgun (WGS) entry which is preliminary data.</text>
</comment>
<keyword evidence="5 9" id="KW-0521">NADP</keyword>
<evidence type="ECO:0000256" key="4">
    <source>
        <dbReference type="ARBA" id="ARBA00022827"/>
    </source>
</evidence>
<keyword evidence="2 9" id="KW-0285">Flavoprotein</keyword>
<comment type="function">
    <text evidence="9">Catalyzes the hydroxylation of L-kynurenine (L-Kyn) to form 3-hydroxy-L-kynurenine (L-3OHKyn). Required for synthesis of quinolinic acid.</text>
</comment>
<evidence type="ECO:0000256" key="8">
    <source>
        <dbReference type="ARBA" id="ARBA00047818"/>
    </source>
</evidence>
<evidence type="ECO:0000256" key="5">
    <source>
        <dbReference type="ARBA" id="ARBA00022857"/>
    </source>
</evidence>
<accession>A0ABT8KLD5</accession>
<dbReference type="InterPro" id="IPR036188">
    <property type="entry name" value="FAD/NAD-bd_sf"/>
</dbReference>
<dbReference type="HAMAP" id="MF_01971">
    <property type="entry name" value="Kynurenine_monooxygenase"/>
    <property type="match status" value="1"/>
</dbReference>
<keyword evidence="6 9" id="KW-0560">Oxidoreductase</keyword>
<reference evidence="11" key="1">
    <citation type="submission" date="2023-06" db="EMBL/GenBank/DDBJ databases">
        <title>Genomic of Parafulvivirga corallium.</title>
        <authorList>
            <person name="Wang G."/>
        </authorList>
    </citation>
    <scope>NUCLEOTIDE SEQUENCE</scope>
    <source>
        <strain evidence="11">BMA10</strain>
    </source>
</reference>
<feature type="domain" description="FAD-binding" evidence="10">
    <location>
        <begin position="11"/>
        <end position="352"/>
    </location>
</feature>
<keyword evidence="4 9" id="KW-0274">FAD</keyword>
<gene>
    <name evidence="9" type="primary">kmo</name>
    <name evidence="11" type="ORF">QQ008_09125</name>
</gene>
<dbReference type="Pfam" id="PF01494">
    <property type="entry name" value="FAD_binding_3"/>
    <property type="match status" value="1"/>
</dbReference>
<dbReference type="PANTHER" id="PTHR46028:SF2">
    <property type="entry name" value="KYNURENINE 3-MONOOXYGENASE"/>
    <property type="match status" value="1"/>
</dbReference>
<keyword evidence="7 9" id="KW-0503">Monooxygenase</keyword>
<comment type="catalytic activity">
    <reaction evidence="8 9">
        <text>L-kynurenine + NADPH + O2 + H(+) = 3-hydroxy-L-kynurenine + NADP(+) + H2O</text>
        <dbReference type="Rhea" id="RHEA:20545"/>
        <dbReference type="ChEBI" id="CHEBI:15377"/>
        <dbReference type="ChEBI" id="CHEBI:15378"/>
        <dbReference type="ChEBI" id="CHEBI:15379"/>
        <dbReference type="ChEBI" id="CHEBI:57783"/>
        <dbReference type="ChEBI" id="CHEBI:57959"/>
        <dbReference type="ChEBI" id="CHEBI:58125"/>
        <dbReference type="ChEBI" id="CHEBI:58349"/>
        <dbReference type="EC" id="1.14.13.9"/>
    </reaction>
</comment>
<dbReference type="Gene3D" id="3.50.50.60">
    <property type="entry name" value="FAD/NAD(P)-binding domain"/>
    <property type="match status" value="1"/>
</dbReference>
<evidence type="ECO:0000256" key="3">
    <source>
        <dbReference type="ARBA" id="ARBA00022642"/>
    </source>
</evidence>
<dbReference type="Proteomes" id="UP001172082">
    <property type="component" value="Unassembled WGS sequence"/>
</dbReference>
<comment type="pathway">
    <text evidence="9">Cofactor biosynthesis; NAD(+) biosynthesis; quinolinate from L-kynurenine: step 1/3.</text>
</comment>